<dbReference type="SUPFAM" id="SSF48576">
    <property type="entry name" value="Terpenoid synthases"/>
    <property type="match status" value="1"/>
</dbReference>
<evidence type="ECO:0000256" key="1">
    <source>
        <dbReference type="ARBA" id="ARBA00001946"/>
    </source>
</evidence>
<sequence>MGTRPAEVVRDGASESPVRTGAVDAQLGDYFDRAEAQAAAISPEYIRLWRGLRASTAGGKRLRPALVLAAYRGFGGTDDAAAAARIGAAFELLHTALVIHDDVIDRDFRRRGVPNIAGVYRDSAQDQGLAAPAAEHRGQSAAIIAGDLALSGAFRLVAAAELPAPLRLRLLELLDEAVFASAGGELLDIEFPTMSPPPALRDVLQMSLLKTAVYSFELPLRAGALLAGAGEPAADLLGGVGRLMGTAYQLVDDLLGTFGDEQVTGKSAAGDLAEAKYTPLLAYASNCPEWPRIRALLAGAPGTREVALIRRLLESCGARAYVEDLAESYAARARDRLAAAGLPAGLRTDLVDLLEQAVRRSR</sequence>
<dbReference type="PANTHER" id="PTHR12001">
    <property type="entry name" value="GERANYLGERANYL PYROPHOSPHATE SYNTHASE"/>
    <property type="match status" value="1"/>
</dbReference>
<dbReference type="InterPro" id="IPR033749">
    <property type="entry name" value="Polyprenyl_synt_CS"/>
</dbReference>
<dbReference type="PANTHER" id="PTHR12001:SF85">
    <property type="entry name" value="SHORT CHAIN ISOPRENYL DIPHOSPHATE SYNTHASE"/>
    <property type="match status" value="1"/>
</dbReference>
<dbReference type="InterPro" id="IPR000092">
    <property type="entry name" value="Polyprenyl_synt"/>
</dbReference>
<proteinExistence type="inferred from homology"/>
<dbReference type="RefSeq" id="WP_237827311.1">
    <property type="nucleotide sequence ID" value="NZ_JAKLTQ010000033.1"/>
</dbReference>
<evidence type="ECO:0000256" key="4">
    <source>
        <dbReference type="ARBA" id="ARBA00022723"/>
    </source>
</evidence>
<evidence type="ECO:0000256" key="5">
    <source>
        <dbReference type="ARBA" id="ARBA00022842"/>
    </source>
</evidence>
<protein>
    <submittedName>
        <fullName evidence="7">Polyprenyl synthetase family protein</fullName>
    </submittedName>
</protein>
<reference evidence="7" key="1">
    <citation type="submission" date="2022-01" db="EMBL/GenBank/DDBJ databases">
        <authorList>
            <person name="Jo J.-H."/>
            <person name="Im W.-T."/>
        </authorList>
    </citation>
    <scope>NUCLEOTIDE SEQUENCE</scope>
    <source>
        <strain evidence="7">I2-34</strain>
    </source>
</reference>
<dbReference type="Pfam" id="PF00348">
    <property type="entry name" value="polyprenyl_synt"/>
    <property type="match status" value="1"/>
</dbReference>
<evidence type="ECO:0000256" key="2">
    <source>
        <dbReference type="ARBA" id="ARBA00006706"/>
    </source>
</evidence>
<keyword evidence="5" id="KW-0460">Magnesium</keyword>
<dbReference type="SFLD" id="SFLDS00005">
    <property type="entry name" value="Isoprenoid_Synthase_Type_I"/>
    <property type="match status" value="1"/>
</dbReference>
<comment type="cofactor">
    <cofactor evidence="1">
        <name>Mg(2+)</name>
        <dbReference type="ChEBI" id="CHEBI:18420"/>
    </cofactor>
</comment>
<accession>A0ABS9LDU1</accession>
<dbReference type="PROSITE" id="PS00444">
    <property type="entry name" value="POLYPRENYL_SYNTHASE_2"/>
    <property type="match status" value="1"/>
</dbReference>
<comment type="similarity">
    <text evidence="2 6">Belongs to the FPP/GGPP synthase family.</text>
</comment>
<dbReference type="Gene3D" id="1.10.600.10">
    <property type="entry name" value="Farnesyl Diphosphate Synthase"/>
    <property type="match status" value="1"/>
</dbReference>
<organism evidence="7 8">
    <name type="scientific">Arthrobacter hankyongi</name>
    <dbReference type="NCBI Taxonomy" id="2904801"/>
    <lineage>
        <taxon>Bacteria</taxon>
        <taxon>Bacillati</taxon>
        <taxon>Actinomycetota</taxon>
        <taxon>Actinomycetes</taxon>
        <taxon>Micrococcales</taxon>
        <taxon>Micrococcaceae</taxon>
        <taxon>Arthrobacter</taxon>
    </lineage>
</organism>
<keyword evidence="4" id="KW-0479">Metal-binding</keyword>
<dbReference type="InterPro" id="IPR008949">
    <property type="entry name" value="Isoprenoid_synthase_dom_sf"/>
</dbReference>
<gene>
    <name evidence="7" type="ORF">LVY72_23485</name>
</gene>
<keyword evidence="8" id="KW-1185">Reference proteome</keyword>
<dbReference type="Proteomes" id="UP001165368">
    <property type="component" value="Unassembled WGS sequence"/>
</dbReference>
<evidence type="ECO:0000313" key="8">
    <source>
        <dbReference type="Proteomes" id="UP001165368"/>
    </source>
</evidence>
<keyword evidence="3 6" id="KW-0808">Transferase</keyword>
<dbReference type="PROSITE" id="PS00723">
    <property type="entry name" value="POLYPRENYL_SYNTHASE_1"/>
    <property type="match status" value="1"/>
</dbReference>
<evidence type="ECO:0000256" key="6">
    <source>
        <dbReference type="RuleBase" id="RU004466"/>
    </source>
</evidence>
<evidence type="ECO:0000256" key="3">
    <source>
        <dbReference type="ARBA" id="ARBA00022679"/>
    </source>
</evidence>
<dbReference type="EMBL" id="JAKLTQ010000033">
    <property type="protein sequence ID" value="MCG2624857.1"/>
    <property type="molecule type" value="Genomic_DNA"/>
</dbReference>
<name>A0ABS9LDU1_9MICC</name>
<comment type="caution">
    <text evidence="7">The sequence shown here is derived from an EMBL/GenBank/DDBJ whole genome shotgun (WGS) entry which is preliminary data.</text>
</comment>
<evidence type="ECO:0000313" key="7">
    <source>
        <dbReference type="EMBL" id="MCG2624857.1"/>
    </source>
</evidence>